<dbReference type="AlphaFoldDB" id="A0A6P3YV34"/>
<dbReference type="Proteomes" id="UP001652623">
    <property type="component" value="Chromosome 4"/>
</dbReference>
<name>A0A6P3YV34_ZIZJJ</name>
<dbReference type="GeneID" id="107405156"/>
<keyword evidence="3" id="KW-1185">Reference proteome</keyword>
<feature type="repeat" description="PPR" evidence="2">
    <location>
        <begin position="195"/>
        <end position="229"/>
    </location>
</feature>
<dbReference type="GO" id="GO:0003723">
    <property type="term" value="F:RNA binding"/>
    <property type="evidence" value="ECO:0007669"/>
    <property type="project" value="InterPro"/>
</dbReference>
<dbReference type="InterPro" id="IPR002885">
    <property type="entry name" value="PPR_rpt"/>
</dbReference>
<feature type="repeat" description="PPR" evidence="2">
    <location>
        <begin position="296"/>
        <end position="330"/>
    </location>
</feature>
<gene>
    <name evidence="4" type="primary">LOC107405156</name>
</gene>
<dbReference type="Pfam" id="PF13041">
    <property type="entry name" value="PPR_2"/>
    <property type="match status" value="2"/>
</dbReference>
<dbReference type="NCBIfam" id="TIGR00756">
    <property type="entry name" value="PPR"/>
    <property type="match status" value="3"/>
</dbReference>
<organism evidence="3 4">
    <name type="scientific">Ziziphus jujuba</name>
    <name type="common">Chinese jujube</name>
    <name type="synonym">Ziziphus sativa</name>
    <dbReference type="NCBI Taxonomy" id="326968"/>
    <lineage>
        <taxon>Eukaryota</taxon>
        <taxon>Viridiplantae</taxon>
        <taxon>Streptophyta</taxon>
        <taxon>Embryophyta</taxon>
        <taxon>Tracheophyta</taxon>
        <taxon>Spermatophyta</taxon>
        <taxon>Magnoliopsida</taxon>
        <taxon>eudicotyledons</taxon>
        <taxon>Gunneridae</taxon>
        <taxon>Pentapetalae</taxon>
        <taxon>rosids</taxon>
        <taxon>fabids</taxon>
        <taxon>Rosales</taxon>
        <taxon>Rhamnaceae</taxon>
        <taxon>Paliureae</taxon>
        <taxon>Ziziphus</taxon>
    </lineage>
</organism>
<dbReference type="Pfam" id="PF01535">
    <property type="entry name" value="PPR"/>
    <property type="match status" value="3"/>
</dbReference>
<proteinExistence type="predicted"/>
<dbReference type="PROSITE" id="PS51375">
    <property type="entry name" value="PPR"/>
    <property type="match status" value="3"/>
</dbReference>
<reference evidence="4" key="1">
    <citation type="submission" date="2025-08" db="UniProtKB">
        <authorList>
            <consortium name="RefSeq"/>
        </authorList>
    </citation>
    <scope>IDENTIFICATION</scope>
    <source>
        <tissue evidence="4">Seedling</tissue>
    </source>
</reference>
<dbReference type="InterPro" id="IPR046848">
    <property type="entry name" value="E_motif"/>
</dbReference>
<accession>A0A6P3YV34</accession>
<evidence type="ECO:0000256" key="2">
    <source>
        <dbReference type="PROSITE-ProRule" id="PRU00708"/>
    </source>
</evidence>
<protein>
    <submittedName>
        <fullName evidence="4">Pentatricopeptide repeat-containing protein At2g36730</fullName>
    </submittedName>
</protein>
<dbReference type="Gene3D" id="1.25.40.10">
    <property type="entry name" value="Tetratricopeptide repeat domain"/>
    <property type="match status" value="3"/>
</dbReference>
<dbReference type="PANTHER" id="PTHR47926">
    <property type="entry name" value="PENTATRICOPEPTIDE REPEAT-CONTAINING PROTEIN"/>
    <property type="match status" value="1"/>
</dbReference>
<dbReference type="KEGG" id="zju:107405156"/>
<evidence type="ECO:0000256" key="1">
    <source>
        <dbReference type="ARBA" id="ARBA00022737"/>
    </source>
</evidence>
<dbReference type="InterPro" id="IPR011990">
    <property type="entry name" value="TPR-like_helical_dom_sf"/>
</dbReference>
<dbReference type="InterPro" id="IPR046960">
    <property type="entry name" value="PPR_At4g14850-like_plant"/>
</dbReference>
<keyword evidence="1" id="KW-0677">Repeat</keyword>
<feature type="repeat" description="PPR" evidence="2">
    <location>
        <begin position="94"/>
        <end position="128"/>
    </location>
</feature>
<evidence type="ECO:0000313" key="3">
    <source>
        <dbReference type="Proteomes" id="UP001652623"/>
    </source>
</evidence>
<dbReference type="RefSeq" id="XP_015867656.2">
    <property type="nucleotide sequence ID" value="XM_016012170.4"/>
</dbReference>
<dbReference type="PANTHER" id="PTHR47926:SF347">
    <property type="entry name" value="PENTATRICOPEPTIDE REPEAT-CONTAINING PROTEIN"/>
    <property type="match status" value="1"/>
</dbReference>
<evidence type="ECO:0000313" key="4">
    <source>
        <dbReference type="RefSeq" id="XP_015867656.2"/>
    </source>
</evidence>
<dbReference type="GO" id="GO:0009451">
    <property type="term" value="P:RNA modification"/>
    <property type="evidence" value="ECO:0007669"/>
    <property type="project" value="InterPro"/>
</dbReference>
<dbReference type="Pfam" id="PF20431">
    <property type="entry name" value="E_motif"/>
    <property type="match status" value="1"/>
</dbReference>
<sequence>MVRLQTQTANRVFAPKTYHHPDSSDFVSKKQQCLSLFKICSSIKQLSQIHAQLHLSGLQGDTFLLTQLVRFCALSPSKDLNHARTILHRSDHSPPSSWNILIRGYASSDSPTEAIWVFREMRCRGIRPNKLTFPFLLKACATIMALKVGRQVHADVFKRGLDGDVYVQNNLIHFYGCCKKISNAQKLFDAMSVRTLVSWNSIITACVENSCFDNGIGYFLRMRNCGFQPDETTMVVMLNACAELGNLSLGRWVHSQTIQRELGLNCQLGTSLVDMYAKSGALDYATKVFDSLGERNVWTWSAMILGLAQHGFGNEGLELFAKMMKSSICPNYVTFLGVLCACSHAGLVQDGYQYFYDMEHVHGIKPMMIHYGAMVDILARAGRLSEAYAFINNMPFEPDPIIWRTLLSVCCNCDVKDNEGIGDKVRKRLLNLEPRRGGNLVMVAKMYAEVGMWEKAANVRRFMRSGGLKKSAGESCIELGGSIRRFFSGYDPQTDYEGIYQMLDELNLHMKMVNL</sequence>